<proteinExistence type="inferred from homology"/>
<keyword evidence="3" id="KW-1003">Cell membrane</keyword>
<dbReference type="Pfam" id="PF00528">
    <property type="entry name" value="BPD_transp_1"/>
    <property type="match status" value="1"/>
</dbReference>
<dbReference type="InterPro" id="IPR000515">
    <property type="entry name" value="MetI-like"/>
</dbReference>
<keyword evidence="2 7" id="KW-0813">Transport</keyword>
<keyword evidence="4 7" id="KW-0812">Transmembrane</keyword>
<dbReference type="AlphaFoldDB" id="A0A2A5S336"/>
<dbReference type="PANTHER" id="PTHR43163">
    <property type="entry name" value="DIPEPTIDE TRANSPORT SYSTEM PERMEASE PROTEIN DPPB-RELATED"/>
    <property type="match status" value="1"/>
</dbReference>
<keyword evidence="10" id="KW-1185">Reference proteome</keyword>
<dbReference type="CDD" id="cd06261">
    <property type="entry name" value="TM_PBP2"/>
    <property type="match status" value="1"/>
</dbReference>
<dbReference type="Pfam" id="PF19300">
    <property type="entry name" value="BPD_transp_1_N"/>
    <property type="match status" value="1"/>
</dbReference>
<dbReference type="Proteomes" id="UP000218282">
    <property type="component" value="Unassembled WGS sequence"/>
</dbReference>
<sequence>MIGNIVTALFDDMKGKIVASYILKRVLQAIPLLLIISFIVFSLIHLAPYDVIDSITTPNMSNDQVALLREKYGLNDTFIVQYVKWLSQMLHGDFGYSLINQHSITSELAVRLPNTIRLVLPAYITALFLAITLGLTASANKGKFLDRAVDGIASIGIAVPTFWFAMILIYQFGYRLNLFPIIGMHTIGKENELADFIAHFTLPYITLTVAFFPELTRYIRASANEQITEDYVTVQSAFQATRWEIFSRHISRNILIPIVTQIGLALPMLVTGAIITESIFSWPGVGPYLLSATKSLDYPVIMTLLLLSATLVILGNLLSDVLYAIVDPRIRRGGKAS</sequence>
<dbReference type="PANTHER" id="PTHR43163:SF6">
    <property type="entry name" value="DIPEPTIDE TRANSPORT SYSTEM PERMEASE PROTEIN DPPB-RELATED"/>
    <property type="match status" value="1"/>
</dbReference>
<comment type="similarity">
    <text evidence="7">Belongs to the binding-protein-dependent transport system permease family.</text>
</comment>
<feature type="transmembrane region" description="Helical" evidence="7">
    <location>
        <begin position="300"/>
        <end position="326"/>
    </location>
</feature>
<evidence type="ECO:0000256" key="1">
    <source>
        <dbReference type="ARBA" id="ARBA00004651"/>
    </source>
</evidence>
<feature type="transmembrane region" description="Helical" evidence="7">
    <location>
        <begin position="26"/>
        <end position="47"/>
    </location>
</feature>
<dbReference type="EMBL" id="JXJW01000005">
    <property type="protein sequence ID" value="PCS07860.1"/>
    <property type="molecule type" value="Genomic_DNA"/>
</dbReference>
<dbReference type="PROSITE" id="PS50928">
    <property type="entry name" value="ABC_TM1"/>
    <property type="match status" value="1"/>
</dbReference>
<feature type="transmembrane region" description="Helical" evidence="7">
    <location>
        <begin position="151"/>
        <end position="173"/>
    </location>
</feature>
<comment type="caution">
    <text evidence="9">The sequence shown here is derived from an EMBL/GenBank/DDBJ whole genome shotgun (WGS) entry which is preliminary data.</text>
</comment>
<evidence type="ECO:0000256" key="5">
    <source>
        <dbReference type="ARBA" id="ARBA00022989"/>
    </source>
</evidence>
<dbReference type="SUPFAM" id="SSF161098">
    <property type="entry name" value="MetI-like"/>
    <property type="match status" value="1"/>
</dbReference>
<evidence type="ECO:0000256" key="2">
    <source>
        <dbReference type="ARBA" id="ARBA00022448"/>
    </source>
</evidence>
<evidence type="ECO:0000313" key="10">
    <source>
        <dbReference type="Proteomes" id="UP000218282"/>
    </source>
</evidence>
<dbReference type="InterPro" id="IPR045621">
    <property type="entry name" value="BPD_transp_1_N"/>
</dbReference>
<gene>
    <name evidence="9" type="ORF">RU86_GL001917</name>
</gene>
<evidence type="ECO:0000256" key="4">
    <source>
        <dbReference type="ARBA" id="ARBA00022692"/>
    </source>
</evidence>
<dbReference type="Gene3D" id="1.10.3720.10">
    <property type="entry name" value="MetI-like"/>
    <property type="match status" value="1"/>
</dbReference>
<comment type="subcellular location">
    <subcellularLocation>
        <location evidence="1 7">Cell membrane</location>
        <topology evidence="1 7">Multi-pass membrane protein</topology>
    </subcellularLocation>
</comment>
<dbReference type="GO" id="GO:0005886">
    <property type="term" value="C:plasma membrane"/>
    <property type="evidence" value="ECO:0007669"/>
    <property type="project" value="UniProtKB-SubCell"/>
</dbReference>
<evidence type="ECO:0000313" key="9">
    <source>
        <dbReference type="EMBL" id="PCS07860.1"/>
    </source>
</evidence>
<feature type="transmembrane region" description="Helical" evidence="7">
    <location>
        <begin position="254"/>
        <end position="280"/>
    </location>
</feature>
<dbReference type="InterPro" id="IPR035906">
    <property type="entry name" value="MetI-like_sf"/>
</dbReference>
<reference evidence="9 10" key="1">
    <citation type="submission" date="2014-12" db="EMBL/GenBank/DDBJ databases">
        <title>Draft genome sequences of 10 type strains of Lactococcus.</title>
        <authorList>
            <person name="Sun Z."/>
            <person name="Zhong Z."/>
            <person name="Liu W."/>
            <person name="Zhang W."/>
            <person name="Zhang H."/>
        </authorList>
    </citation>
    <scope>NUCLEOTIDE SEQUENCE [LARGE SCALE GENOMIC DNA]</scope>
    <source>
        <strain evidence="9 10">DSM 6634</strain>
    </source>
</reference>
<evidence type="ECO:0000256" key="7">
    <source>
        <dbReference type="RuleBase" id="RU363032"/>
    </source>
</evidence>
<evidence type="ECO:0000259" key="8">
    <source>
        <dbReference type="PROSITE" id="PS50928"/>
    </source>
</evidence>
<evidence type="ECO:0000256" key="6">
    <source>
        <dbReference type="ARBA" id="ARBA00023136"/>
    </source>
</evidence>
<feature type="transmembrane region" description="Helical" evidence="7">
    <location>
        <begin position="118"/>
        <end position="139"/>
    </location>
</feature>
<keyword evidence="6 7" id="KW-0472">Membrane</keyword>
<evidence type="ECO:0000256" key="3">
    <source>
        <dbReference type="ARBA" id="ARBA00022475"/>
    </source>
</evidence>
<feature type="transmembrane region" description="Helical" evidence="7">
    <location>
        <begin position="193"/>
        <end position="212"/>
    </location>
</feature>
<keyword evidence="5 7" id="KW-1133">Transmembrane helix</keyword>
<dbReference type="GO" id="GO:0015031">
    <property type="term" value="P:protein transport"/>
    <property type="evidence" value="ECO:0007669"/>
    <property type="project" value="UniProtKB-KW"/>
</dbReference>
<dbReference type="GO" id="GO:0015833">
    <property type="term" value="P:peptide transport"/>
    <property type="evidence" value="ECO:0007669"/>
    <property type="project" value="UniProtKB-KW"/>
</dbReference>
<name>A0A2A5S336_9LACT</name>
<organism evidence="9 10">
    <name type="scientific">Pseudolactococcus piscium</name>
    <dbReference type="NCBI Taxonomy" id="1364"/>
    <lineage>
        <taxon>Bacteria</taxon>
        <taxon>Bacillati</taxon>
        <taxon>Bacillota</taxon>
        <taxon>Bacilli</taxon>
        <taxon>Lactobacillales</taxon>
        <taxon>Streptococcaceae</taxon>
        <taxon>Pseudolactococcus</taxon>
    </lineage>
</organism>
<protein>
    <recommendedName>
        <fullName evidence="8">ABC transmembrane type-1 domain-containing protein</fullName>
    </recommendedName>
</protein>
<accession>A0A2A5S336</accession>
<feature type="domain" description="ABC transmembrane type-1" evidence="8">
    <location>
        <begin position="112"/>
        <end position="319"/>
    </location>
</feature>
<dbReference type="GO" id="GO:0055085">
    <property type="term" value="P:transmembrane transport"/>
    <property type="evidence" value="ECO:0007669"/>
    <property type="project" value="InterPro"/>
</dbReference>